<dbReference type="InterPro" id="IPR013024">
    <property type="entry name" value="GGCT-like"/>
</dbReference>
<feature type="region of interest" description="Disordered" evidence="1">
    <location>
        <begin position="121"/>
        <end position="148"/>
    </location>
</feature>
<dbReference type="Gene3D" id="3.10.490.10">
    <property type="entry name" value="Gamma-glutamyl cyclotransferase-like"/>
    <property type="match status" value="1"/>
</dbReference>
<sequence length="148" mass="16218">MTTHEMVLFVYDNLMKGEEQHEWLATARPLGEATTTPEYALVDLGTTGALVQGGLVAVTGELYAIAPAALAALDVHRGHPILHRRAPIRLAGGQEAQAYLLSMEQAAGCRRVREGDWRKRRGAPGAVRARDNSPLVSWAKRRFDPPPR</sequence>
<dbReference type="AlphaFoldDB" id="A9G823"/>
<dbReference type="BioCyc" id="SCEL448385:SCE_RS29675-MONOMER"/>
<keyword evidence="4" id="KW-1185">Reference proteome</keyword>
<name>A9G823_SORC5</name>
<feature type="domain" description="Gamma-glutamylcyclotransferase AIG2-like" evidence="2">
    <location>
        <begin position="8"/>
        <end position="119"/>
    </location>
</feature>
<reference evidence="3 4" key="1">
    <citation type="journal article" date="2007" name="Nat. Biotechnol.">
        <title>Complete genome sequence of the myxobacterium Sorangium cellulosum.</title>
        <authorList>
            <person name="Schneiker S."/>
            <person name="Perlova O."/>
            <person name="Kaiser O."/>
            <person name="Gerth K."/>
            <person name="Alici A."/>
            <person name="Altmeyer M.O."/>
            <person name="Bartels D."/>
            <person name="Bekel T."/>
            <person name="Beyer S."/>
            <person name="Bode E."/>
            <person name="Bode H.B."/>
            <person name="Bolten C.J."/>
            <person name="Choudhuri J.V."/>
            <person name="Doss S."/>
            <person name="Elnakady Y.A."/>
            <person name="Frank B."/>
            <person name="Gaigalat L."/>
            <person name="Goesmann A."/>
            <person name="Groeger C."/>
            <person name="Gross F."/>
            <person name="Jelsbak L."/>
            <person name="Jelsbak L."/>
            <person name="Kalinowski J."/>
            <person name="Kegler C."/>
            <person name="Knauber T."/>
            <person name="Konietzny S."/>
            <person name="Kopp M."/>
            <person name="Krause L."/>
            <person name="Krug D."/>
            <person name="Linke B."/>
            <person name="Mahmud T."/>
            <person name="Martinez-Arias R."/>
            <person name="McHardy A.C."/>
            <person name="Merai M."/>
            <person name="Meyer F."/>
            <person name="Mormann S."/>
            <person name="Munoz-Dorado J."/>
            <person name="Perez J."/>
            <person name="Pradella S."/>
            <person name="Rachid S."/>
            <person name="Raddatz G."/>
            <person name="Rosenau F."/>
            <person name="Rueckert C."/>
            <person name="Sasse F."/>
            <person name="Scharfe M."/>
            <person name="Schuster S.C."/>
            <person name="Suen G."/>
            <person name="Treuner-Lange A."/>
            <person name="Velicer G.J."/>
            <person name="Vorholter F.-J."/>
            <person name="Weissman K.J."/>
            <person name="Welch R.D."/>
            <person name="Wenzel S.C."/>
            <person name="Whitworth D.E."/>
            <person name="Wilhelm S."/>
            <person name="Wittmann C."/>
            <person name="Bloecker H."/>
            <person name="Puehler A."/>
            <person name="Mueller R."/>
        </authorList>
    </citation>
    <scope>NUCLEOTIDE SEQUENCE [LARGE SCALE GENOMIC DNA]</scope>
    <source>
        <strain evidence="4">So ce56</strain>
    </source>
</reference>
<dbReference type="InterPro" id="IPR036568">
    <property type="entry name" value="GGCT-like_sf"/>
</dbReference>
<gene>
    <name evidence="3" type="ordered locus">sce5775</name>
</gene>
<dbReference type="CDD" id="cd06661">
    <property type="entry name" value="GGCT_like"/>
    <property type="match status" value="1"/>
</dbReference>
<evidence type="ECO:0000256" key="1">
    <source>
        <dbReference type="SAM" id="MobiDB-lite"/>
    </source>
</evidence>
<dbReference type="HOGENOM" id="CLU_083466_5_2_7"/>
<dbReference type="Proteomes" id="UP000002139">
    <property type="component" value="Chromosome"/>
</dbReference>
<dbReference type="SUPFAM" id="SSF110857">
    <property type="entry name" value="Gamma-glutamyl cyclotransferase-like"/>
    <property type="match status" value="1"/>
</dbReference>
<dbReference type="RefSeq" id="WP_012238403.1">
    <property type="nucleotide sequence ID" value="NC_010162.1"/>
</dbReference>
<evidence type="ECO:0000313" key="3">
    <source>
        <dbReference type="EMBL" id="CAN95938.1"/>
    </source>
</evidence>
<dbReference type="InterPro" id="IPR009288">
    <property type="entry name" value="AIG2-like_dom"/>
</dbReference>
<dbReference type="EMBL" id="AM746676">
    <property type="protein sequence ID" value="CAN95938.1"/>
    <property type="molecule type" value="Genomic_DNA"/>
</dbReference>
<organism evidence="3 4">
    <name type="scientific">Sorangium cellulosum (strain So ce56)</name>
    <name type="common">Polyangium cellulosum (strain So ce56)</name>
    <dbReference type="NCBI Taxonomy" id="448385"/>
    <lineage>
        <taxon>Bacteria</taxon>
        <taxon>Pseudomonadati</taxon>
        <taxon>Myxococcota</taxon>
        <taxon>Polyangia</taxon>
        <taxon>Polyangiales</taxon>
        <taxon>Polyangiaceae</taxon>
        <taxon>Sorangium</taxon>
    </lineage>
</organism>
<dbReference type="OrthoDB" id="5516019at2"/>
<evidence type="ECO:0000259" key="2">
    <source>
        <dbReference type="Pfam" id="PF06094"/>
    </source>
</evidence>
<accession>A9G823</accession>
<evidence type="ECO:0000313" key="4">
    <source>
        <dbReference type="Proteomes" id="UP000002139"/>
    </source>
</evidence>
<dbReference type="Pfam" id="PF06094">
    <property type="entry name" value="GGACT"/>
    <property type="match status" value="1"/>
</dbReference>
<proteinExistence type="predicted"/>
<dbReference type="eggNOG" id="COG2105">
    <property type="taxonomic scope" value="Bacteria"/>
</dbReference>
<dbReference type="KEGG" id="scl:sce5775"/>
<protein>
    <recommendedName>
        <fullName evidence="2">Gamma-glutamylcyclotransferase AIG2-like domain-containing protein</fullName>
    </recommendedName>
</protein>